<dbReference type="Pfam" id="PF13609">
    <property type="entry name" value="Porin_4"/>
    <property type="match status" value="1"/>
</dbReference>
<dbReference type="EMBL" id="CAKLCM010000002">
    <property type="protein sequence ID" value="CAH0526443.1"/>
    <property type="molecule type" value="Genomic_DNA"/>
</dbReference>
<dbReference type="Gene3D" id="2.40.160.10">
    <property type="entry name" value="Porin"/>
    <property type="match status" value="1"/>
</dbReference>
<gene>
    <name evidence="6" type="ORF">VHP8226_01808</name>
</gene>
<feature type="domain" description="Porin" evidence="5">
    <location>
        <begin position="7"/>
        <end position="317"/>
    </location>
</feature>
<proteinExistence type="predicted"/>
<evidence type="ECO:0000259" key="5">
    <source>
        <dbReference type="Pfam" id="PF13609"/>
    </source>
</evidence>
<keyword evidence="7" id="KW-1185">Reference proteome</keyword>
<reference evidence="6" key="1">
    <citation type="submission" date="2021-12" db="EMBL/GenBank/DDBJ databases">
        <authorList>
            <person name="Rodrigo-Torres L."/>
            <person name="Arahal R. D."/>
            <person name="Lucena T."/>
        </authorList>
    </citation>
    <scope>NUCLEOTIDE SEQUENCE</scope>
    <source>
        <strain evidence="6">CECT 8226</strain>
    </source>
</reference>
<dbReference type="Proteomes" id="UP000838160">
    <property type="component" value="Unassembled WGS sequence"/>
</dbReference>
<evidence type="ECO:0000256" key="3">
    <source>
        <dbReference type="ARBA" id="ARBA00023136"/>
    </source>
</evidence>
<dbReference type="CDD" id="cd00342">
    <property type="entry name" value="gram_neg_porins"/>
    <property type="match status" value="1"/>
</dbReference>
<evidence type="ECO:0000256" key="4">
    <source>
        <dbReference type="SAM" id="SignalP"/>
    </source>
</evidence>
<evidence type="ECO:0000313" key="7">
    <source>
        <dbReference type="Proteomes" id="UP000838160"/>
    </source>
</evidence>
<dbReference type="RefSeq" id="WP_237484727.1">
    <property type="nucleotide sequence ID" value="NZ_CAKLCM010000002.1"/>
</dbReference>
<accession>A0ABM8ZHZ3</accession>
<name>A0ABM8ZHZ3_9VIBR</name>
<dbReference type="InterPro" id="IPR033900">
    <property type="entry name" value="Gram_neg_porin_domain"/>
</dbReference>
<feature type="chain" id="PRO_5047199325" description="Porin domain-containing protein" evidence="4">
    <location>
        <begin position="21"/>
        <end position="349"/>
    </location>
</feature>
<dbReference type="PANTHER" id="PTHR34501">
    <property type="entry name" value="PROTEIN YDDL-RELATED"/>
    <property type="match status" value="1"/>
</dbReference>
<dbReference type="InterPro" id="IPR023614">
    <property type="entry name" value="Porin_dom_sf"/>
</dbReference>
<protein>
    <recommendedName>
        <fullName evidence="5">Porin domain-containing protein</fullName>
    </recommendedName>
</protein>
<comment type="subcellular location">
    <subcellularLocation>
        <location evidence="1">Cell outer membrane</location>
        <topology evidence="1">Multi-pass membrane protein</topology>
    </subcellularLocation>
</comment>
<keyword evidence="2 4" id="KW-0732">Signal</keyword>
<dbReference type="SUPFAM" id="SSF56935">
    <property type="entry name" value="Porins"/>
    <property type="match status" value="1"/>
</dbReference>
<comment type="caution">
    <text evidence="6">The sequence shown here is derived from an EMBL/GenBank/DDBJ whole genome shotgun (WGS) entry which is preliminary data.</text>
</comment>
<evidence type="ECO:0000313" key="6">
    <source>
        <dbReference type="EMBL" id="CAH0526443.1"/>
    </source>
</evidence>
<sequence>MKKTLLAVAIPALFATSAQAVELYKTDAGSVDFYGQLRTELKKSEDADATLGAGSSRAGVSAKYDVNEDLYVHGKYEFGTPGGEYGESLTGRLHIAGFGGSWGKVSLGQQWTLQDDFYGADWSYFYGGSVIRYTPISGGVHSNLIKYNYDADAFSIAASYGLDENDSAPELFELFATATAGNFDFIAGVASESGFTSVDNPDYDEDDDNSVESFTLGLDTMAYTASVGYTMDKVYLQGTYYYSDIDLGGLDISENAFGVAATYAWADNATAYAGYEYVTYDVETLDEFDSTIIYVGTDYHLNDWSRLYVEYGYADGETLGYTNKDSENSVGIETADGESFYAVGYRVYW</sequence>
<keyword evidence="3" id="KW-0472">Membrane</keyword>
<dbReference type="PANTHER" id="PTHR34501:SF2">
    <property type="entry name" value="OUTER MEMBRANE PORIN F-RELATED"/>
    <property type="match status" value="1"/>
</dbReference>
<dbReference type="InterPro" id="IPR050298">
    <property type="entry name" value="Gram-neg_bact_OMP"/>
</dbReference>
<organism evidence="6 7">
    <name type="scientific">Vibrio hippocampi</name>
    <dbReference type="NCBI Taxonomy" id="654686"/>
    <lineage>
        <taxon>Bacteria</taxon>
        <taxon>Pseudomonadati</taxon>
        <taxon>Pseudomonadota</taxon>
        <taxon>Gammaproteobacteria</taxon>
        <taxon>Vibrionales</taxon>
        <taxon>Vibrionaceae</taxon>
        <taxon>Vibrio</taxon>
    </lineage>
</organism>
<evidence type="ECO:0000256" key="1">
    <source>
        <dbReference type="ARBA" id="ARBA00004571"/>
    </source>
</evidence>
<evidence type="ECO:0000256" key="2">
    <source>
        <dbReference type="ARBA" id="ARBA00022729"/>
    </source>
</evidence>
<feature type="signal peptide" evidence="4">
    <location>
        <begin position="1"/>
        <end position="20"/>
    </location>
</feature>